<dbReference type="PRINTS" id="PR01100">
    <property type="entry name" value="SHIKIMTKNASE"/>
</dbReference>
<accession>A0A3B0U1T6</accession>
<dbReference type="EMBL" id="UOEQ01000228">
    <property type="protein sequence ID" value="VAW19627.1"/>
    <property type="molecule type" value="Genomic_DNA"/>
</dbReference>
<dbReference type="EC" id="2.7.1.71" evidence="3"/>
<keyword evidence="6" id="KW-0547">Nucleotide-binding</keyword>
<dbReference type="PANTHER" id="PTHR21087">
    <property type="entry name" value="SHIKIMATE KINASE"/>
    <property type="match status" value="1"/>
</dbReference>
<keyword evidence="7 11" id="KW-0418">Kinase</keyword>
<dbReference type="PANTHER" id="PTHR21087:SF16">
    <property type="entry name" value="SHIKIMATE KINASE 1, CHLOROPLASTIC"/>
    <property type="match status" value="1"/>
</dbReference>
<dbReference type="GO" id="GO:0005829">
    <property type="term" value="C:cytosol"/>
    <property type="evidence" value="ECO:0007669"/>
    <property type="project" value="TreeGrafter"/>
</dbReference>
<dbReference type="UniPathway" id="UPA00053">
    <property type="reaction ID" value="UER00088"/>
</dbReference>
<evidence type="ECO:0000256" key="2">
    <source>
        <dbReference type="ARBA" id="ARBA00006997"/>
    </source>
</evidence>
<evidence type="ECO:0000256" key="1">
    <source>
        <dbReference type="ARBA" id="ARBA00004842"/>
    </source>
</evidence>
<gene>
    <name evidence="11" type="ORF">MNBD_ALPHA11-1388</name>
</gene>
<name>A0A3B0U1T6_9ZZZZ</name>
<keyword evidence="9" id="KW-0057">Aromatic amino acid biosynthesis</keyword>
<dbReference type="SUPFAM" id="SSF52540">
    <property type="entry name" value="P-loop containing nucleoside triphosphate hydrolases"/>
    <property type="match status" value="1"/>
</dbReference>
<evidence type="ECO:0000256" key="4">
    <source>
        <dbReference type="ARBA" id="ARBA00022605"/>
    </source>
</evidence>
<comment type="pathway">
    <text evidence="1">Metabolic intermediate biosynthesis; chorismate biosynthesis; chorismate from D-erythrose 4-phosphate and phosphoenolpyruvate: step 5/7.</text>
</comment>
<dbReference type="GO" id="GO:0005524">
    <property type="term" value="F:ATP binding"/>
    <property type="evidence" value="ECO:0007669"/>
    <property type="project" value="UniProtKB-KW"/>
</dbReference>
<evidence type="ECO:0000256" key="9">
    <source>
        <dbReference type="ARBA" id="ARBA00023141"/>
    </source>
</evidence>
<dbReference type="InterPro" id="IPR023000">
    <property type="entry name" value="Shikimate_kinase_CS"/>
</dbReference>
<evidence type="ECO:0000256" key="7">
    <source>
        <dbReference type="ARBA" id="ARBA00022777"/>
    </source>
</evidence>
<dbReference type="GO" id="GO:0009423">
    <property type="term" value="P:chorismate biosynthetic process"/>
    <property type="evidence" value="ECO:0007669"/>
    <property type="project" value="UniProtKB-UniPathway"/>
</dbReference>
<reference evidence="11" key="1">
    <citation type="submission" date="2018-06" db="EMBL/GenBank/DDBJ databases">
        <authorList>
            <person name="Zhirakovskaya E."/>
        </authorList>
    </citation>
    <scope>NUCLEOTIDE SEQUENCE</scope>
</reference>
<evidence type="ECO:0000256" key="3">
    <source>
        <dbReference type="ARBA" id="ARBA00012154"/>
    </source>
</evidence>
<dbReference type="InterPro" id="IPR027417">
    <property type="entry name" value="P-loop_NTPase"/>
</dbReference>
<proteinExistence type="inferred from homology"/>
<comment type="similarity">
    <text evidence="2">Belongs to the shikimate kinase family.</text>
</comment>
<evidence type="ECO:0000256" key="5">
    <source>
        <dbReference type="ARBA" id="ARBA00022679"/>
    </source>
</evidence>
<dbReference type="CDD" id="cd00464">
    <property type="entry name" value="SK"/>
    <property type="match status" value="1"/>
</dbReference>
<dbReference type="InterPro" id="IPR000623">
    <property type="entry name" value="Shikimate_kinase/TSH1"/>
</dbReference>
<evidence type="ECO:0000256" key="10">
    <source>
        <dbReference type="ARBA" id="ARBA00048567"/>
    </source>
</evidence>
<dbReference type="GO" id="GO:0008652">
    <property type="term" value="P:amino acid biosynthetic process"/>
    <property type="evidence" value="ECO:0007669"/>
    <property type="project" value="UniProtKB-KW"/>
</dbReference>
<dbReference type="Pfam" id="PF01202">
    <property type="entry name" value="SKI"/>
    <property type="match status" value="1"/>
</dbReference>
<sequence>MSKAKTATQRLLMALDGTPIVLVGMMGAGKTSVGRRLAHHLERQFLDSDHEIEAAAGMNIEDYFTTHGEKQFRLGEAKVVQRLLGEQNIVLATGGGAFINETTRKIIEEKAVSVWINAEFELLFSRVSRKSNRPLLKTPNPRQTLKDLIDQRYPTYELADVHVTTSEVPHDTVANEIIGALNLYFNNKSQQS</sequence>
<dbReference type="HAMAP" id="MF_00109">
    <property type="entry name" value="Shikimate_kinase"/>
    <property type="match status" value="1"/>
</dbReference>
<keyword evidence="4" id="KW-0028">Amino-acid biosynthesis</keyword>
<keyword evidence="5 11" id="KW-0808">Transferase</keyword>
<dbReference type="GO" id="GO:0009073">
    <property type="term" value="P:aromatic amino acid family biosynthetic process"/>
    <property type="evidence" value="ECO:0007669"/>
    <property type="project" value="UniProtKB-KW"/>
</dbReference>
<dbReference type="AlphaFoldDB" id="A0A3B0U1T6"/>
<protein>
    <recommendedName>
        <fullName evidence="3">shikimate kinase</fullName>
        <ecNumber evidence="3">2.7.1.71</ecNumber>
    </recommendedName>
</protein>
<organism evidence="11">
    <name type="scientific">hydrothermal vent metagenome</name>
    <dbReference type="NCBI Taxonomy" id="652676"/>
    <lineage>
        <taxon>unclassified sequences</taxon>
        <taxon>metagenomes</taxon>
        <taxon>ecological metagenomes</taxon>
    </lineage>
</organism>
<evidence type="ECO:0000313" key="11">
    <source>
        <dbReference type="EMBL" id="VAW19627.1"/>
    </source>
</evidence>
<comment type="catalytic activity">
    <reaction evidence="10">
        <text>shikimate + ATP = 3-phosphoshikimate + ADP + H(+)</text>
        <dbReference type="Rhea" id="RHEA:13121"/>
        <dbReference type="ChEBI" id="CHEBI:15378"/>
        <dbReference type="ChEBI" id="CHEBI:30616"/>
        <dbReference type="ChEBI" id="CHEBI:36208"/>
        <dbReference type="ChEBI" id="CHEBI:145989"/>
        <dbReference type="ChEBI" id="CHEBI:456216"/>
        <dbReference type="EC" id="2.7.1.71"/>
    </reaction>
</comment>
<dbReference type="InterPro" id="IPR031322">
    <property type="entry name" value="Shikimate/glucono_kinase"/>
</dbReference>
<dbReference type="Gene3D" id="3.40.50.300">
    <property type="entry name" value="P-loop containing nucleotide triphosphate hydrolases"/>
    <property type="match status" value="1"/>
</dbReference>
<dbReference type="NCBIfam" id="NF010552">
    <property type="entry name" value="PRK13946.1"/>
    <property type="match status" value="1"/>
</dbReference>
<keyword evidence="8" id="KW-0067">ATP-binding</keyword>
<evidence type="ECO:0000256" key="6">
    <source>
        <dbReference type="ARBA" id="ARBA00022741"/>
    </source>
</evidence>
<dbReference type="GO" id="GO:0004765">
    <property type="term" value="F:shikimate kinase activity"/>
    <property type="evidence" value="ECO:0007669"/>
    <property type="project" value="UniProtKB-EC"/>
</dbReference>
<dbReference type="PROSITE" id="PS01128">
    <property type="entry name" value="SHIKIMATE_KINASE"/>
    <property type="match status" value="1"/>
</dbReference>
<evidence type="ECO:0000256" key="8">
    <source>
        <dbReference type="ARBA" id="ARBA00022840"/>
    </source>
</evidence>